<gene>
    <name evidence="3" type="ORF">FA10DRAFT_269352</name>
</gene>
<dbReference type="RefSeq" id="XP_025374597.1">
    <property type="nucleotide sequence ID" value="XM_025522718.1"/>
</dbReference>
<name>A0A316YDV4_9BASI</name>
<dbReference type="InterPro" id="IPR036188">
    <property type="entry name" value="FAD/NAD-bd_sf"/>
</dbReference>
<dbReference type="Proteomes" id="UP000245768">
    <property type="component" value="Unassembled WGS sequence"/>
</dbReference>
<dbReference type="SUPFAM" id="SSF51905">
    <property type="entry name" value="FAD/NAD(P)-binding domain"/>
    <property type="match status" value="1"/>
</dbReference>
<dbReference type="Gene3D" id="3.30.9.10">
    <property type="entry name" value="D-Amino Acid Oxidase, subunit A, domain 2"/>
    <property type="match status" value="1"/>
</dbReference>
<dbReference type="InParanoid" id="A0A316YDV4"/>
<feature type="region of interest" description="Disordered" evidence="1">
    <location>
        <begin position="1"/>
        <end position="30"/>
    </location>
</feature>
<accession>A0A316YDV4</accession>
<dbReference type="EMBL" id="KZ819640">
    <property type="protein sequence ID" value="PWN87399.1"/>
    <property type="molecule type" value="Genomic_DNA"/>
</dbReference>
<reference evidence="3 4" key="1">
    <citation type="journal article" date="2018" name="Mol. Biol. Evol.">
        <title>Broad Genomic Sampling Reveals a Smut Pathogenic Ancestry of the Fungal Clade Ustilaginomycotina.</title>
        <authorList>
            <person name="Kijpornyongpan T."/>
            <person name="Mondo S.J."/>
            <person name="Barry K."/>
            <person name="Sandor L."/>
            <person name="Lee J."/>
            <person name="Lipzen A."/>
            <person name="Pangilinan J."/>
            <person name="LaButti K."/>
            <person name="Hainaut M."/>
            <person name="Henrissat B."/>
            <person name="Grigoriev I.V."/>
            <person name="Spatafora J.W."/>
            <person name="Aime M.C."/>
        </authorList>
    </citation>
    <scope>NUCLEOTIDE SEQUENCE [LARGE SCALE GENOMIC DNA]</scope>
    <source>
        <strain evidence="3 4">MCA 4198</strain>
    </source>
</reference>
<dbReference type="Pfam" id="PF01266">
    <property type="entry name" value="DAO"/>
    <property type="match status" value="1"/>
</dbReference>
<feature type="region of interest" description="Disordered" evidence="1">
    <location>
        <begin position="56"/>
        <end position="75"/>
    </location>
</feature>
<sequence>MLPVENPTTSYWQATSADSPIHDHGRDGPLPTEQLFDVVVVGSGISGATAAYTLLRGEEGDDDDDDEARTTKRPRPKVALVEARRACSGATARNGGHCRPDAYAGFLRYAAIVGKDQAHKVLVNERQTMDYIRDTAQREKIDCDWWQGKTFAAFMKHEVKALSRKSYEAYDEYGQLNKEEVTWIEDAEEAQRVTRIPGCVGAATFTAASVYPLRFVHGLLSRSIDAGLQLFTHAPVTSIEHQQQKQEQGIWTLSTPRGTLRAKHVLLATNGYTEALVPGLGDFLLSHKAQCSSIDPPPAYRDEGSLKQTYSIAKGGEDFEYLVQRPCNDAKRSSKGGPFILGGGHPLTPRDQVVGTVDDSTVSDAVTEHLRTYPGRTFEGWNDDESRLTHVWTGIQGYTRDSLPLCGQQAWSDSAGLWLCVGMQGHGMARAATCGRGVARLILGQLAGANEAAMTDEQWEHASGLPSCFRWTNARSKRRDVDCRYE</sequence>
<evidence type="ECO:0000256" key="1">
    <source>
        <dbReference type="SAM" id="MobiDB-lite"/>
    </source>
</evidence>
<dbReference type="AlphaFoldDB" id="A0A316YDV4"/>
<protein>
    <submittedName>
        <fullName evidence="3">FAD dependent oxidoreductase</fullName>
    </submittedName>
</protein>
<evidence type="ECO:0000313" key="3">
    <source>
        <dbReference type="EMBL" id="PWN87399.1"/>
    </source>
</evidence>
<dbReference type="Gene3D" id="3.50.50.60">
    <property type="entry name" value="FAD/NAD(P)-binding domain"/>
    <property type="match status" value="1"/>
</dbReference>
<dbReference type="PANTHER" id="PTHR13847">
    <property type="entry name" value="SARCOSINE DEHYDROGENASE-RELATED"/>
    <property type="match status" value="1"/>
</dbReference>
<dbReference type="GeneID" id="37044634"/>
<dbReference type="OrthoDB" id="429143at2759"/>
<dbReference type="GO" id="GO:0005737">
    <property type="term" value="C:cytoplasm"/>
    <property type="evidence" value="ECO:0007669"/>
    <property type="project" value="TreeGrafter"/>
</dbReference>
<dbReference type="PANTHER" id="PTHR13847:SF260">
    <property type="entry name" value="FAD DEPENDENT OXIDOREDUCTASE DOMAIN-CONTAINING PROTEIN"/>
    <property type="match status" value="1"/>
</dbReference>
<keyword evidence="4" id="KW-1185">Reference proteome</keyword>
<feature type="compositionally biased region" description="Polar residues" evidence="1">
    <location>
        <begin position="1"/>
        <end position="18"/>
    </location>
</feature>
<evidence type="ECO:0000259" key="2">
    <source>
        <dbReference type="Pfam" id="PF01266"/>
    </source>
</evidence>
<dbReference type="STRING" id="215250.A0A316YDV4"/>
<organism evidence="3 4">
    <name type="scientific">Acaromyces ingoldii</name>
    <dbReference type="NCBI Taxonomy" id="215250"/>
    <lineage>
        <taxon>Eukaryota</taxon>
        <taxon>Fungi</taxon>
        <taxon>Dikarya</taxon>
        <taxon>Basidiomycota</taxon>
        <taxon>Ustilaginomycotina</taxon>
        <taxon>Exobasidiomycetes</taxon>
        <taxon>Exobasidiales</taxon>
        <taxon>Cryptobasidiaceae</taxon>
        <taxon>Acaromyces</taxon>
    </lineage>
</organism>
<feature type="domain" description="FAD dependent oxidoreductase" evidence="2">
    <location>
        <begin position="37"/>
        <end position="441"/>
    </location>
</feature>
<dbReference type="InterPro" id="IPR006076">
    <property type="entry name" value="FAD-dep_OxRdtase"/>
</dbReference>
<proteinExistence type="predicted"/>
<evidence type="ECO:0000313" key="4">
    <source>
        <dbReference type="Proteomes" id="UP000245768"/>
    </source>
</evidence>